<proteinExistence type="predicted"/>
<dbReference type="Proteomes" id="UP000236311">
    <property type="component" value="Unassembled WGS sequence"/>
</dbReference>
<name>A0A2K4ZQ12_9FIRM</name>
<evidence type="ECO:0000313" key="6">
    <source>
        <dbReference type="Proteomes" id="UP000236311"/>
    </source>
</evidence>
<accession>A0A2K4ZQ12</accession>
<protein>
    <submittedName>
        <fullName evidence="5">Internalin-A</fullName>
    </submittedName>
</protein>
<organism evidence="5 6">
    <name type="scientific">Acetatifactor muris</name>
    <dbReference type="NCBI Taxonomy" id="879566"/>
    <lineage>
        <taxon>Bacteria</taxon>
        <taxon>Bacillati</taxon>
        <taxon>Bacillota</taxon>
        <taxon>Clostridia</taxon>
        <taxon>Lachnospirales</taxon>
        <taxon>Lachnospiraceae</taxon>
        <taxon>Acetatifactor</taxon>
    </lineage>
</organism>
<dbReference type="EMBL" id="OFSM01000050">
    <property type="protein sequence ID" value="SOY32442.1"/>
    <property type="molecule type" value="Genomic_DNA"/>
</dbReference>
<dbReference type="SUPFAM" id="SSF52058">
    <property type="entry name" value="L domain-like"/>
    <property type="match status" value="1"/>
</dbReference>
<dbReference type="OrthoDB" id="2339349at2"/>
<evidence type="ECO:0000256" key="4">
    <source>
        <dbReference type="SAM" id="SignalP"/>
    </source>
</evidence>
<keyword evidence="2" id="KW-0677">Repeat</keyword>
<evidence type="ECO:0000256" key="3">
    <source>
        <dbReference type="SAM" id="MobiDB-lite"/>
    </source>
</evidence>
<dbReference type="AlphaFoldDB" id="A0A2K4ZQ12"/>
<dbReference type="Gene3D" id="3.80.10.10">
    <property type="entry name" value="Ribonuclease Inhibitor"/>
    <property type="match status" value="2"/>
</dbReference>
<evidence type="ECO:0000256" key="1">
    <source>
        <dbReference type="ARBA" id="ARBA00022614"/>
    </source>
</evidence>
<gene>
    <name evidence="5" type="primary">inlA_4</name>
    <name evidence="5" type="ORF">AMURIS_05201</name>
</gene>
<feature type="signal peptide" evidence="4">
    <location>
        <begin position="1"/>
        <end position="23"/>
    </location>
</feature>
<evidence type="ECO:0000256" key="2">
    <source>
        <dbReference type="ARBA" id="ARBA00022737"/>
    </source>
</evidence>
<dbReference type="InterPro" id="IPR032675">
    <property type="entry name" value="LRR_dom_sf"/>
</dbReference>
<evidence type="ECO:0000313" key="5">
    <source>
        <dbReference type="EMBL" id="SOY32442.1"/>
    </source>
</evidence>
<dbReference type="PANTHER" id="PTHR46652">
    <property type="entry name" value="LEUCINE-RICH REPEAT AND IQ DOMAIN-CONTAINING PROTEIN 1-RELATED"/>
    <property type="match status" value="1"/>
</dbReference>
<reference evidence="5 6" key="1">
    <citation type="submission" date="2018-01" db="EMBL/GenBank/DDBJ databases">
        <authorList>
            <person name="Gaut B.S."/>
            <person name="Morton B.R."/>
            <person name="Clegg M.T."/>
            <person name="Duvall M.R."/>
        </authorList>
    </citation>
    <scope>NUCLEOTIDE SEQUENCE [LARGE SCALE GENOMIC DNA]</scope>
    <source>
        <strain evidence="5">GP69</strain>
    </source>
</reference>
<feature type="compositionally biased region" description="Basic and acidic residues" evidence="3">
    <location>
        <begin position="26"/>
        <end position="41"/>
    </location>
</feature>
<dbReference type="SUPFAM" id="SSF52047">
    <property type="entry name" value="RNI-like"/>
    <property type="match status" value="1"/>
</dbReference>
<keyword evidence="6" id="KW-1185">Reference proteome</keyword>
<keyword evidence="1" id="KW-0433">Leucine-rich repeat</keyword>
<feature type="chain" id="PRO_5039431011" evidence="4">
    <location>
        <begin position="24"/>
        <end position="703"/>
    </location>
</feature>
<keyword evidence="4" id="KW-0732">Signal</keyword>
<feature type="region of interest" description="Disordered" evidence="3">
    <location>
        <begin position="23"/>
        <end position="72"/>
    </location>
</feature>
<dbReference type="PANTHER" id="PTHR46652:SF3">
    <property type="entry name" value="LEUCINE-RICH REPEAT-CONTAINING PROTEIN 9"/>
    <property type="match status" value="1"/>
</dbReference>
<dbReference type="InterPro" id="IPR050836">
    <property type="entry name" value="SDS22/Internalin_LRR"/>
</dbReference>
<dbReference type="RefSeq" id="WP_103242386.1">
    <property type="nucleotide sequence ID" value="NZ_JANJZD010000055.1"/>
</dbReference>
<sequence>MRKQSKQKFVLMLAVLLALQSTACGEKPEASSDVSTERTESSSEMPSADTEETVESTIVEETPTPEDPNAVKWDESGRERTMQEAVMRVKTGIFDRELTPEDLRKVTELEADGTAFDKLDWLAYLEGLTVLRLPGGNKFGVENLDFLSGMSGLLELDLSNGQGVHSYRFKDISGLSGLTNLTTLSLSCEGEADVSVLSELKNLTSLTLEGLDAEDLNVLSGLTNLTSLTLNIASPRDSGGQEHELDLSALSGLTNLESLVLSGDRGRICDISFLSGMNNLTVLRLSTETNMGLGTDDIGVLSGLTNLETLELNFNIDYSAWDGERGFTYYTRMYDISPLSGLTNLKNLTLGYLNAYIDLNCLSGLTNLEMLELHPISDVTENGGVIVHYGGDMSSLSGLTNLRTLLLKNQVNVGWKLNQIASIPALPNLTTLGVSLSHRTDISGEMRRLEAAGVLYLDPVQEDNPFPNLENLDTLIIYESDQANVENLNPLYLQNLTTMIIEDRDAWELPLGEDPNAWKLGLGPERVWPNLTTLTLTSGTGAEEWNSDWNARFPKLEALTLNGYRGDFTGLSGLTNLTSLTLGSFGGNADGLADLTGLTTLTLPGNWGPIKYRTVDLTKLQNLTTLTVEAENPMSYSDVFSYSAVSGLPNLTTVLGAANDMEEIATLPALTTISFPYSMFHEHKTYDRAISVLSTIPDMTIQW</sequence>